<dbReference type="AlphaFoldDB" id="A0A166UQJ6"/>
<dbReference type="Proteomes" id="UP000076584">
    <property type="component" value="Unassembled WGS sequence"/>
</dbReference>
<protein>
    <submittedName>
        <fullName evidence="1">Uncharacterized protein</fullName>
    </submittedName>
</protein>
<gene>
    <name evidence="1" type="ORF">CI238_13199</name>
</gene>
<evidence type="ECO:0000313" key="2">
    <source>
        <dbReference type="Proteomes" id="UP000076584"/>
    </source>
</evidence>
<accession>A0A166UQJ6</accession>
<proteinExistence type="predicted"/>
<feature type="non-terminal residue" evidence="1">
    <location>
        <position position="1"/>
    </location>
</feature>
<keyword evidence="2" id="KW-1185">Reference proteome</keyword>
<reference evidence="1 2" key="1">
    <citation type="submission" date="2015-06" db="EMBL/GenBank/DDBJ databases">
        <title>Survival trade-offs in plant roots during colonization by closely related pathogenic and mutualistic fungi.</title>
        <authorList>
            <person name="Hacquard S."/>
            <person name="Kracher B."/>
            <person name="Hiruma K."/>
            <person name="Weinman A."/>
            <person name="Muench P."/>
            <person name="Garrido Oter R."/>
            <person name="Ver Loren van Themaat E."/>
            <person name="Dallerey J.-F."/>
            <person name="Damm U."/>
            <person name="Henrissat B."/>
            <person name="Lespinet O."/>
            <person name="Thon M."/>
            <person name="Kemen E."/>
            <person name="McHardy A.C."/>
            <person name="Schulze-Lefert P."/>
            <person name="O'Connell R.J."/>
        </authorList>
    </citation>
    <scope>NUCLEOTIDE SEQUENCE [LARGE SCALE GENOMIC DNA]</scope>
    <source>
        <strain evidence="1 2">MAFF 238704</strain>
    </source>
</reference>
<dbReference type="EMBL" id="LFIW01002340">
    <property type="protein sequence ID" value="KZL73681.1"/>
    <property type="molecule type" value="Genomic_DNA"/>
</dbReference>
<name>A0A166UQJ6_COLIC</name>
<sequence>LLAWLNGMARQKDRAPLANLALLGCQVSSVKVLDSFYREKTDCRSSPEGYLCIFFRCPSSYEEILKSGLPRPGLVSKRNVVYAAILLPEDHDLELDWFFFLSQQAEAQEERTHDHSRTVSLSLVTAVMDVPPRGGGGSGVGGGGGGGF</sequence>
<comment type="caution">
    <text evidence="1">The sequence shown here is derived from an EMBL/GenBank/DDBJ whole genome shotgun (WGS) entry which is preliminary data.</text>
</comment>
<organism evidence="1 2">
    <name type="scientific">Colletotrichum incanum</name>
    <name type="common">Soybean anthracnose fungus</name>
    <dbReference type="NCBI Taxonomy" id="1573173"/>
    <lineage>
        <taxon>Eukaryota</taxon>
        <taxon>Fungi</taxon>
        <taxon>Dikarya</taxon>
        <taxon>Ascomycota</taxon>
        <taxon>Pezizomycotina</taxon>
        <taxon>Sordariomycetes</taxon>
        <taxon>Hypocreomycetidae</taxon>
        <taxon>Glomerellales</taxon>
        <taxon>Glomerellaceae</taxon>
        <taxon>Colletotrichum</taxon>
        <taxon>Colletotrichum spaethianum species complex</taxon>
    </lineage>
</organism>
<evidence type="ECO:0000313" key="1">
    <source>
        <dbReference type="EMBL" id="KZL73681.1"/>
    </source>
</evidence>